<comment type="caution">
    <text evidence="2">The sequence shown here is derived from an EMBL/GenBank/DDBJ whole genome shotgun (WGS) entry which is preliminary data.</text>
</comment>
<sequence length="99" mass="11162">MNLGGERYSESGRVLWRAILASPGDGELLSLYGRLIWETQRDGDRAKSYFDQAVYAPLMTGTFMWEAEEEEEDENEESKDISGSSRSPALVAGFEDVYQ</sequence>
<proteinExistence type="predicted"/>
<evidence type="ECO:0000313" key="2">
    <source>
        <dbReference type="EMBL" id="KAK7812390.1"/>
    </source>
</evidence>
<dbReference type="Proteomes" id="UP000237347">
    <property type="component" value="Unassembled WGS sequence"/>
</dbReference>
<organism evidence="2 3">
    <name type="scientific">Quercus suber</name>
    <name type="common">Cork oak</name>
    <dbReference type="NCBI Taxonomy" id="58331"/>
    <lineage>
        <taxon>Eukaryota</taxon>
        <taxon>Viridiplantae</taxon>
        <taxon>Streptophyta</taxon>
        <taxon>Embryophyta</taxon>
        <taxon>Tracheophyta</taxon>
        <taxon>Spermatophyta</taxon>
        <taxon>Magnoliopsida</taxon>
        <taxon>eudicotyledons</taxon>
        <taxon>Gunneridae</taxon>
        <taxon>Pentapetalae</taxon>
        <taxon>rosids</taxon>
        <taxon>fabids</taxon>
        <taxon>Fagales</taxon>
        <taxon>Fagaceae</taxon>
        <taxon>Quercus</taxon>
    </lineage>
</organism>
<evidence type="ECO:0000256" key="1">
    <source>
        <dbReference type="SAM" id="MobiDB-lite"/>
    </source>
</evidence>
<reference evidence="2 3" key="1">
    <citation type="journal article" date="2018" name="Sci. Data">
        <title>The draft genome sequence of cork oak.</title>
        <authorList>
            <person name="Ramos A.M."/>
            <person name="Usie A."/>
            <person name="Barbosa P."/>
            <person name="Barros P.M."/>
            <person name="Capote T."/>
            <person name="Chaves I."/>
            <person name="Simoes F."/>
            <person name="Abreu I."/>
            <person name="Carrasquinho I."/>
            <person name="Faro C."/>
            <person name="Guimaraes J.B."/>
            <person name="Mendonca D."/>
            <person name="Nobrega F."/>
            <person name="Rodrigues L."/>
            <person name="Saibo N.J.M."/>
            <person name="Varela M.C."/>
            <person name="Egas C."/>
            <person name="Matos J."/>
            <person name="Miguel C.M."/>
            <person name="Oliveira M.M."/>
            <person name="Ricardo C.P."/>
            <person name="Goncalves S."/>
        </authorList>
    </citation>
    <scope>NUCLEOTIDE SEQUENCE [LARGE SCALE GENOMIC DNA]</scope>
    <source>
        <strain evidence="3">cv. HL8</strain>
    </source>
</reference>
<accession>A0AAW0ICT8</accession>
<dbReference type="EMBL" id="PKMF04001502">
    <property type="protein sequence ID" value="KAK7812390.1"/>
    <property type="molecule type" value="Genomic_DNA"/>
</dbReference>
<gene>
    <name evidence="2" type="ORF">CFP56_007926</name>
</gene>
<keyword evidence="3" id="KW-1185">Reference proteome</keyword>
<feature type="compositionally biased region" description="Acidic residues" evidence="1">
    <location>
        <begin position="66"/>
        <end position="77"/>
    </location>
</feature>
<evidence type="ECO:0000313" key="3">
    <source>
        <dbReference type="Proteomes" id="UP000237347"/>
    </source>
</evidence>
<name>A0AAW0ICT8_QUESU</name>
<feature type="region of interest" description="Disordered" evidence="1">
    <location>
        <begin position="66"/>
        <end position="99"/>
    </location>
</feature>
<dbReference type="AlphaFoldDB" id="A0AAW0ICT8"/>
<protein>
    <submittedName>
        <fullName evidence="2">Uncharacterized protein</fullName>
    </submittedName>
</protein>